<proteinExistence type="predicted"/>
<protein>
    <submittedName>
        <fullName evidence="1">Uncharacterized protein</fullName>
    </submittedName>
</protein>
<dbReference type="EMBL" id="JASBWV010000014">
    <property type="protein sequence ID" value="KAJ9122723.1"/>
    <property type="molecule type" value="Genomic_DNA"/>
</dbReference>
<keyword evidence="2" id="KW-1185">Reference proteome</keyword>
<evidence type="ECO:0000313" key="1">
    <source>
        <dbReference type="EMBL" id="KAJ9122723.1"/>
    </source>
</evidence>
<accession>A0ACC2XFA7</accession>
<name>A0ACC2XFA7_9TREE</name>
<evidence type="ECO:0000313" key="2">
    <source>
        <dbReference type="Proteomes" id="UP001234202"/>
    </source>
</evidence>
<organism evidence="1 2">
    <name type="scientific">Naganishia onofrii</name>
    <dbReference type="NCBI Taxonomy" id="1851511"/>
    <lineage>
        <taxon>Eukaryota</taxon>
        <taxon>Fungi</taxon>
        <taxon>Dikarya</taxon>
        <taxon>Basidiomycota</taxon>
        <taxon>Agaricomycotina</taxon>
        <taxon>Tremellomycetes</taxon>
        <taxon>Filobasidiales</taxon>
        <taxon>Filobasidiaceae</taxon>
        <taxon>Naganishia</taxon>
    </lineage>
</organism>
<gene>
    <name evidence="1" type="ORF">QFC24_004152</name>
</gene>
<reference evidence="1" key="1">
    <citation type="submission" date="2023-04" db="EMBL/GenBank/DDBJ databases">
        <title>Draft Genome sequencing of Naganishia species isolated from polar environments using Oxford Nanopore Technology.</title>
        <authorList>
            <person name="Leo P."/>
            <person name="Venkateswaran K."/>
        </authorList>
    </citation>
    <scope>NUCLEOTIDE SEQUENCE</scope>
    <source>
        <strain evidence="1">DBVPG 5303</strain>
    </source>
</reference>
<sequence length="234" mass="26631">MEFSYHLTKNSPTPGTPERPLSLLGARSYESLWMAMLVRHLIKRLFDQGDKKAPRARGGGKIKKVDTYMRVWERRKAVVQRAIEADDYLNYDDLKATLEELERQEEQLPLLVTVTVEQLAKECNLKTDDLLCLLDALGVLEQRKMTCPPSAQPDQDTVDSRARRATHALAKQLGLQEWSTMQVCIDFELIVKIVGTWRIPAKPLLDPQCCWIEHTGGPLNKPVVAASRKNYVGY</sequence>
<comment type="caution">
    <text evidence="1">The sequence shown here is derived from an EMBL/GenBank/DDBJ whole genome shotgun (WGS) entry which is preliminary data.</text>
</comment>
<dbReference type="Proteomes" id="UP001234202">
    <property type="component" value="Unassembled WGS sequence"/>
</dbReference>